<name>A0A2J6THT0_9HELO</name>
<dbReference type="RefSeq" id="XP_024739486.1">
    <property type="nucleotide sequence ID" value="XM_024872064.1"/>
</dbReference>
<dbReference type="Pfam" id="PF14441">
    <property type="entry name" value="OTT_1508_deam"/>
    <property type="match status" value="1"/>
</dbReference>
<proteinExistence type="predicted"/>
<dbReference type="GeneID" id="36580145"/>
<dbReference type="AlphaFoldDB" id="A0A2J6THT0"/>
<organism evidence="1 2">
    <name type="scientific">Hyaloscypha bicolor E</name>
    <dbReference type="NCBI Taxonomy" id="1095630"/>
    <lineage>
        <taxon>Eukaryota</taxon>
        <taxon>Fungi</taxon>
        <taxon>Dikarya</taxon>
        <taxon>Ascomycota</taxon>
        <taxon>Pezizomycotina</taxon>
        <taxon>Leotiomycetes</taxon>
        <taxon>Helotiales</taxon>
        <taxon>Hyaloscyphaceae</taxon>
        <taxon>Hyaloscypha</taxon>
        <taxon>Hyaloscypha bicolor</taxon>
    </lineage>
</organism>
<reference evidence="1 2" key="1">
    <citation type="submission" date="2016-04" db="EMBL/GenBank/DDBJ databases">
        <title>A degradative enzymes factory behind the ericoid mycorrhizal symbiosis.</title>
        <authorList>
            <consortium name="DOE Joint Genome Institute"/>
            <person name="Martino E."/>
            <person name="Morin E."/>
            <person name="Grelet G."/>
            <person name="Kuo A."/>
            <person name="Kohler A."/>
            <person name="Daghino S."/>
            <person name="Barry K."/>
            <person name="Choi C."/>
            <person name="Cichocki N."/>
            <person name="Clum A."/>
            <person name="Copeland A."/>
            <person name="Hainaut M."/>
            <person name="Haridas S."/>
            <person name="Labutti K."/>
            <person name="Lindquist E."/>
            <person name="Lipzen A."/>
            <person name="Khouja H.-R."/>
            <person name="Murat C."/>
            <person name="Ohm R."/>
            <person name="Olson A."/>
            <person name="Spatafora J."/>
            <person name="Veneault-Fourrey C."/>
            <person name="Henrissat B."/>
            <person name="Grigoriev I."/>
            <person name="Martin F."/>
            <person name="Perotto S."/>
        </authorList>
    </citation>
    <scope>NUCLEOTIDE SEQUENCE [LARGE SCALE GENOMIC DNA]</scope>
    <source>
        <strain evidence="1 2">E</strain>
    </source>
</reference>
<evidence type="ECO:0000313" key="2">
    <source>
        <dbReference type="Proteomes" id="UP000235371"/>
    </source>
</evidence>
<dbReference type="InterPro" id="IPR027796">
    <property type="entry name" value="OTT_1508_deam-like"/>
</dbReference>
<dbReference type="InParanoid" id="A0A2J6THT0"/>
<sequence length="686" mass="76444">MPNTKGFAKKSKVTQGGVGLSRILSRQHIENTSYEISFSQSRMWGSNVTREHILQKITLLAMLGGVREGTKEHELIPRPGRASCLTIEQEGEIVSNLAFLASRRKNSKAVVAIAIEEDEDGQGMTIRIAVNGDSVVHLKEGLVQISETLEQVSRLEQSEIHDIESLFRRVVILDFFRICTRLRLGRKHQIEASPITLLHQTLYDSSITEIEELRMIALREKVTALVEAYRRLKQTPQPLDKPTAYEMIEEVTRLAHSLNQSSGFSAALNKSSKFSSSKLASLGDSVAKLGQYYKAASELVLAARRKRCRIFRKIRVESFQICVPENVRVPSKPESALPLVDHLLQSHKTSKLLHRFPGSKSAVDAALTNRLNGERAGIKLHAEIKLLFYYESRPAHVRPRVICTNKSACYLCDLFFRIHGQFQLPRTFGKMNERWILPDWLHVPPSQIPALKNVVEQFSTALDSQIRLASKNMKRQPDPIESSVGISAHWSCSTVDKATWSQPIPSPNMTATVPTGRGLGPSHSEYPPAPGSLEIPIPSRSSSCTVLVPAPSLFPIPVPNIFQEYETLRPGKHICRRLAERGQSFTVTFHDLYATVSFDIAQSAGDERGTTPWVQIGFLESTEQPKLSNDGNNAISLEDIPEGAEVTATRGVGDPQTVLYVHWKRQAISIQCMSQLCDSSCPPILL</sequence>
<dbReference type="OrthoDB" id="4851849at2759"/>
<keyword evidence="2" id="KW-1185">Reference proteome</keyword>
<protein>
    <submittedName>
        <fullName evidence="1">Uncharacterized protein</fullName>
    </submittedName>
</protein>
<dbReference type="Proteomes" id="UP000235371">
    <property type="component" value="Unassembled WGS sequence"/>
</dbReference>
<gene>
    <name evidence="1" type="ORF">K444DRAFT_345695</name>
</gene>
<dbReference type="EMBL" id="KZ613783">
    <property type="protein sequence ID" value="PMD62582.1"/>
    <property type="molecule type" value="Genomic_DNA"/>
</dbReference>
<accession>A0A2J6THT0</accession>
<evidence type="ECO:0000313" key="1">
    <source>
        <dbReference type="EMBL" id="PMD62582.1"/>
    </source>
</evidence>